<keyword evidence="3 6" id="KW-0413">Isomerase</keyword>
<evidence type="ECO:0000256" key="3">
    <source>
        <dbReference type="ARBA" id="ARBA00023235"/>
    </source>
</evidence>
<dbReference type="PROSITE" id="PS01129">
    <property type="entry name" value="PSI_RLU"/>
    <property type="match status" value="1"/>
</dbReference>
<dbReference type="GO" id="GO:0003723">
    <property type="term" value="F:RNA binding"/>
    <property type="evidence" value="ECO:0007669"/>
    <property type="project" value="UniProtKB-KW"/>
</dbReference>
<dbReference type="CDD" id="cd00165">
    <property type="entry name" value="S4"/>
    <property type="match status" value="1"/>
</dbReference>
<evidence type="ECO:0000256" key="1">
    <source>
        <dbReference type="ARBA" id="ARBA00000073"/>
    </source>
</evidence>
<dbReference type="EMBL" id="QGQD01000006">
    <property type="protein sequence ID" value="TLD02761.1"/>
    <property type="molecule type" value="Genomic_DNA"/>
</dbReference>
<organism evidence="8 9">
    <name type="scientific">Robinsoniella peoriensis</name>
    <dbReference type="NCBI Taxonomy" id="180332"/>
    <lineage>
        <taxon>Bacteria</taxon>
        <taxon>Bacillati</taxon>
        <taxon>Bacillota</taxon>
        <taxon>Clostridia</taxon>
        <taxon>Lachnospirales</taxon>
        <taxon>Lachnospiraceae</taxon>
        <taxon>Robinsoniella</taxon>
    </lineage>
</organism>
<keyword evidence="9" id="KW-1185">Reference proteome</keyword>
<dbReference type="GO" id="GO:0009982">
    <property type="term" value="F:pseudouridine synthase activity"/>
    <property type="evidence" value="ECO:0007669"/>
    <property type="project" value="InterPro"/>
</dbReference>
<evidence type="ECO:0000259" key="7">
    <source>
        <dbReference type="Pfam" id="PF00849"/>
    </source>
</evidence>
<evidence type="ECO:0000256" key="5">
    <source>
        <dbReference type="PROSITE-ProRule" id="PRU00182"/>
    </source>
</evidence>
<dbReference type="SUPFAM" id="SSF55120">
    <property type="entry name" value="Pseudouridine synthase"/>
    <property type="match status" value="1"/>
</dbReference>
<dbReference type="AlphaFoldDB" id="A0A4U8QCK9"/>
<comment type="caution">
    <text evidence="8">The sequence shown here is derived from an EMBL/GenBank/DDBJ whole genome shotgun (WGS) entry which is preliminary data.</text>
</comment>
<proteinExistence type="inferred from homology"/>
<dbReference type="PANTHER" id="PTHR21600:SF44">
    <property type="entry name" value="RIBOSOMAL LARGE SUBUNIT PSEUDOURIDINE SYNTHASE D"/>
    <property type="match status" value="1"/>
</dbReference>
<gene>
    <name evidence="8" type="primary">rluC_1</name>
    <name evidence="8" type="ORF">DSM106044_00260</name>
</gene>
<dbReference type="PANTHER" id="PTHR21600">
    <property type="entry name" value="MITOCHONDRIAL RNA PSEUDOURIDINE SYNTHASE"/>
    <property type="match status" value="1"/>
</dbReference>
<dbReference type="NCBIfam" id="TIGR00005">
    <property type="entry name" value="rluA_subfam"/>
    <property type="match status" value="1"/>
</dbReference>
<dbReference type="Proteomes" id="UP000306509">
    <property type="component" value="Unassembled WGS sequence"/>
</dbReference>
<dbReference type="STRING" id="180332.GCA_000797495_04451"/>
<dbReference type="InterPro" id="IPR050188">
    <property type="entry name" value="RluA_PseudoU_synthase"/>
</dbReference>
<dbReference type="InterPro" id="IPR006224">
    <property type="entry name" value="PsdUridine_synth_RluA-like_CS"/>
</dbReference>
<accession>A0A4U8QCK9</accession>
<sequence>MLSTNGGNEFSETLWTAVCSGTNMKLVIVNENEAGQRLDKLLAKYLSEASKSFLYKMLRKKNITLNNKKANGNEKTALHDEIRFFLSDETFEKFSKKNTDITNIKMTSKLQIIYEDKHILLLNKPANMLSQKAKSSDISINEEMLAYLLETEQITGEELKTFRPAVCNRLDRNTSGLIVAGKTLIGLQTMAEVFKDRSLHKYYLCLVSGEVAKEQTIDGWLTKDEKQNKVQISRECTEGALPIHTQYTPLETKNGITLLKVWLITGRSHQIRAHLASIGHPIIGDAKYGNRKVNQKFAEAFGVKYQMLHSYQLVMPQIKGELGYLSGKEFTAKVPLVFDKVFGIS</sequence>
<evidence type="ECO:0000313" key="9">
    <source>
        <dbReference type="Proteomes" id="UP000306509"/>
    </source>
</evidence>
<evidence type="ECO:0000256" key="6">
    <source>
        <dbReference type="RuleBase" id="RU362028"/>
    </source>
</evidence>
<dbReference type="Gene3D" id="3.30.2350.10">
    <property type="entry name" value="Pseudouridine synthase"/>
    <property type="match status" value="1"/>
</dbReference>
<dbReference type="EC" id="5.4.99.-" evidence="6"/>
<reference evidence="8 9" key="1">
    <citation type="journal article" date="2019" name="Anaerobe">
        <title>Detection of Robinsoniella peoriensis in multiple bone samples of a trauma patient.</title>
        <authorList>
            <person name="Schrottner P."/>
            <person name="Hartwich K."/>
            <person name="Bunk B."/>
            <person name="Schober I."/>
            <person name="Helbig S."/>
            <person name="Rudolph W.W."/>
            <person name="Gunzer F."/>
        </authorList>
    </citation>
    <scope>NUCLEOTIDE SEQUENCE [LARGE SCALE GENOMIC DNA]</scope>
    <source>
        <strain evidence="8 9">DSM 106044</strain>
    </source>
</reference>
<evidence type="ECO:0000313" key="8">
    <source>
        <dbReference type="EMBL" id="TLD02761.1"/>
    </source>
</evidence>
<dbReference type="CDD" id="cd02869">
    <property type="entry name" value="PseudoU_synth_RluA_like"/>
    <property type="match status" value="1"/>
</dbReference>
<dbReference type="InterPro" id="IPR036986">
    <property type="entry name" value="S4_RNA-bd_sf"/>
</dbReference>
<comment type="catalytic activity">
    <reaction evidence="1 6">
        <text>a uridine in RNA = a pseudouridine in RNA</text>
        <dbReference type="Rhea" id="RHEA:48348"/>
        <dbReference type="Rhea" id="RHEA-COMP:12068"/>
        <dbReference type="Rhea" id="RHEA-COMP:12069"/>
        <dbReference type="ChEBI" id="CHEBI:65314"/>
        <dbReference type="ChEBI" id="CHEBI:65315"/>
    </reaction>
</comment>
<feature type="active site" evidence="4">
    <location>
        <position position="171"/>
    </location>
</feature>
<evidence type="ECO:0000256" key="2">
    <source>
        <dbReference type="ARBA" id="ARBA00010876"/>
    </source>
</evidence>
<dbReference type="GO" id="GO:0000455">
    <property type="term" value="P:enzyme-directed rRNA pseudouridine synthesis"/>
    <property type="evidence" value="ECO:0007669"/>
    <property type="project" value="TreeGrafter"/>
</dbReference>
<keyword evidence="5" id="KW-0694">RNA-binding</keyword>
<protein>
    <recommendedName>
        <fullName evidence="6">Pseudouridine synthase</fullName>
        <ecNumber evidence="6">5.4.99.-</ecNumber>
    </recommendedName>
</protein>
<dbReference type="Pfam" id="PF00849">
    <property type="entry name" value="PseudoU_synth_2"/>
    <property type="match status" value="1"/>
</dbReference>
<dbReference type="InterPro" id="IPR006225">
    <property type="entry name" value="PsdUridine_synth_RluC/D"/>
</dbReference>
<comment type="similarity">
    <text evidence="2 6">Belongs to the pseudouridine synthase RluA family.</text>
</comment>
<evidence type="ECO:0000256" key="4">
    <source>
        <dbReference type="PIRSR" id="PIRSR606225-1"/>
    </source>
</evidence>
<comment type="function">
    <text evidence="6">Responsible for synthesis of pseudouridine from uracil.</text>
</comment>
<dbReference type="GO" id="GO:0140098">
    <property type="term" value="F:catalytic activity, acting on RNA"/>
    <property type="evidence" value="ECO:0007669"/>
    <property type="project" value="UniProtKB-ARBA"/>
</dbReference>
<dbReference type="InterPro" id="IPR020103">
    <property type="entry name" value="PsdUridine_synth_cat_dom_sf"/>
</dbReference>
<dbReference type="InterPro" id="IPR006145">
    <property type="entry name" value="PsdUridine_synth_RsuA/RluA"/>
</dbReference>
<dbReference type="PROSITE" id="PS50889">
    <property type="entry name" value="S4"/>
    <property type="match status" value="1"/>
</dbReference>
<name>A0A4U8QCK9_9FIRM</name>
<feature type="domain" description="Pseudouridine synthase RsuA/RluA-like" evidence="7">
    <location>
        <begin position="118"/>
        <end position="277"/>
    </location>
</feature>
<dbReference type="Gene3D" id="3.10.290.10">
    <property type="entry name" value="RNA-binding S4 domain"/>
    <property type="match status" value="1"/>
</dbReference>